<evidence type="ECO:0000313" key="2">
    <source>
        <dbReference type="Proteomes" id="UP000230233"/>
    </source>
</evidence>
<reference evidence="2" key="1">
    <citation type="submission" date="2017-10" db="EMBL/GenBank/DDBJ databases">
        <title>Rapid genome shrinkage in a self-fertile nematode reveals novel sperm competition proteins.</title>
        <authorList>
            <person name="Yin D."/>
            <person name="Schwarz E.M."/>
            <person name="Thomas C.G."/>
            <person name="Felde R.L."/>
            <person name="Korf I.F."/>
            <person name="Cutter A.D."/>
            <person name="Schartner C.M."/>
            <person name="Ralston E.J."/>
            <person name="Meyer B.J."/>
            <person name="Haag E.S."/>
        </authorList>
    </citation>
    <scope>NUCLEOTIDE SEQUENCE [LARGE SCALE GENOMIC DNA]</scope>
    <source>
        <strain evidence="2">JU1422</strain>
    </source>
</reference>
<keyword evidence="2" id="KW-1185">Reference proteome</keyword>
<dbReference type="Proteomes" id="UP000230233">
    <property type="component" value="Chromosome I"/>
</dbReference>
<gene>
    <name evidence="1" type="primary">Cnig_chr_I.g738</name>
    <name evidence="1" type="ORF">B9Z55_000738</name>
</gene>
<protein>
    <recommendedName>
        <fullName evidence="3">Retrotransposon gag domain-containing protein</fullName>
    </recommendedName>
</protein>
<sequence length="143" mass="16516">MVMDTKGLISTALTKRKKDKCHQAHQLEMQAQGVELKILLRLTPLMWIRDACKFEGITDDAKKMDFFLMSLEDGARNRDEAMARDPTKTLAKLIEELKLRFENPLFSMRFKAQLRTLQKMDNESVSDFYSRVTRMAKKANGGV</sequence>
<proteinExistence type="predicted"/>
<organism evidence="1 2">
    <name type="scientific">Caenorhabditis nigoni</name>
    <dbReference type="NCBI Taxonomy" id="1611254"/>
    <lineage>
        <taxon>Eukaryota</taxon>
        <taxon>Metazoa</taxon>
        <taxon>Ecdysozoa</taxon>
        <taxon>Nematoda</taxon>
        <taxon>Chromadorea</taxon>
        <taxon>Rhabditida</taxon>
        <taxon>Rhabditina</taxon>
        <taxon>Rhabditomorpha</taxon>
        <taxon>Rhabditoidea</taxon>
        <taxon>Rhabditidae</taxon>
        <taxon>Peloderinae</taxon>
        <taxon>Caenorhabditis</taxon>
    </lineage>
</organism>
<evidence type="ECO:0000313" key="1">
    <source>
        <dbReference type="EMBL" id="PIC55475.1"/>
    </source>
</evidence>
<dbReference type="AlphaFoldDB" id="A0A2G5VUJ3"/>
<comment type="caution">
    <text evidence="1">The sequence shown here is derived from an EMBL/GenBank/DDBJ whole genome shotgun (WGS) entry which is preliminary data.</text>
</comment>
<name>A0A2G5VUJ3_9PELO</name>
<accession>A0A2G5VUJ3</accession>
<evidence type="ECO:0008006" key="3">
    <source>
        <dbReference type="Google" id="ProtNLM"/>
    </source>
</evidence>
<dbReference type="EMBL" id="PDUG01000001">
    <property type="protein sequence ID" value="PIC55475.1"/>
    <property type="molecule type" value="Genomic_DNA"/>
</dbReference>